<keyword evidence="1" id="KW-0732">Signal</keyword>
<proteinExistence type="predicted"/>
<accession>A0ABT5JPG7</accession>
<evidence type="ECO:0000313" key="3">
    <source>
        <dbReference type="Proteomes" id="UP001216558"/>
    </source>
</evidence>
<protein>
    <recommendedName>
        <fullName evidence="4">Lipoprotein</fullName>
    </recommendedName>
</protein>
<dbReference type="EMBL" id="JAQQXQ010000005">
    <property type="protein sequence ID" value="MDC8754667.1"/>
    <property type="molecule type" value="Genomic_DNA"/>
</dbReference>
<gene>
    <name evidence="2" type="ORF">OIK40_08445</name>
</gene>
<evidence type="ECO:0000256" key="1">
    <source>
        <dbReference type="SAM" id="SignalP"/>
    </source>
</evidence>
<dbReference type="Proteomes" id="UP001216558">
    <property type="component" value="Unassembled WGS sequence"/>
</dbReference>
<evidence type="ECO:0008006" key="4">
    <source>
        <dbReference type="Google" id="ProtNLM"/>
    </source>
</evidence>
<keyword evidence="3" id="KW-1185">Reference proteome</keyword>
<reference evidence="2 3" key="1">
    <citation type="submission" date="2022-10" db="EMBL/GenBank/DDBJ databases">
        <title>Erythrobacter sp. sf7 Genome sequencing.</title>
        <authorList>
            <person name="Park S."/>
        </authorList>
    </citation>
    <scope>NUCLEOTIDE SEQUENCE [LARGE SCALE GENOMIC DNA]</scope>
    <source>
        <strain evidence="3">sf7</strain>
    </source>
</reference>
<evidence type="ECO:0000313" key="2">
    <source>
        <dbReference type="EMBL" id="MDC8754667.1"/>
    </source>
</evidence>
<feature type="signal peptide" evidence="1">
    <location>
        <begin position="1"/>
        <end position="22"/>
    </location>
</feature>
<name>A0ABT5JPG7_9SPHN</name>
<feature type="chain" id="PRO_5046469667" description="Lipoprotein" evidence="1">
    <location>
        <begin position="23"/>
        <end position="185"/>
    </location>
</feature>
<dbReference type="PROSITE" id="PS51257">
    <property type="entry name" value="PROKAR_LIPOPROTEIN"/>
    <property type="match status" value="1"/>
</dbReference>
<sequence>MKATLPLLASILVLGACVPAAKAPPAPAPVARPAPVPTPTPTPAPAPVIQAPVSDNWMDAPATPGDWRYAATANGSQADFGTPAAPVAFTIACRATTAGPQIELTRHDSAADNVPFTVRTETATRTFRARTSSQRTILVYGIDPRDPLLDAIALSKGRFAIEVEGLPTLYLPSWAEVTRVIEDCR</sequence>
<comment type="caution">
    <text evidence="2">The sequence shown here is derived from an EMBL/GenBank/DDBJ whole genome shotgun (WGS) entry which is preliminary data.</text>
</comment>
<organism evidence="2 3">
    <name type="scientific">Erythrobacter fulvus</name>
    <dbReference type="NCBI Taxonomy" id="2987523"/>
    <lineage>
        <taxon>Bacteria</taxon>
        <taxon>Pseudomonadati</taxon>
        <taxon>Pseudomonadota</taxon>
        <taxon>Alphaproteobacteria</taxon>
        <taxon>Sphingomonadales</taxon>
        <taxon>Erythrobacteraceae</taxon>
        <taxon>Erythrobacter/Porphyrobacter group</taxon>
        <taxon>Erythrobacter</taxon>
    </lineage>
</organism>
<dbReference type="RefSeq" id="WP_273677749.1">
    <property type="nucleotide sequence ID" value="NZ_JAQQXQ010000005.1"/>
</dbReference>